<dbReference type="AlphaFoldDB" id="A0A1F4VEX1"/>
<reference evidence="1 2" key="1">
    <citation type="journal article" date="2016" name="Nat. Commun.">
        <title>Thousands of microbial genomes shed light on interconnected biogeochemical processes in an aquifer system.</title>
        <authorList>
            <person name="Anantharaman K."/>
            <person name="Brown C.T."/>
            <person name="Hug L.A."/>
            <person name="Sharon I."/>
            <person name="Castelle C.J."/>
            <person name="Probst A.J."/>
            <person name="Thomas B.C."/>
            <person name="Singh A."/>
            <person name="Wilkins M.J."/>
            <person name="Karaoz U."/>
            <person name="Brodie E.L."/>
            <person name="Williams K.H."/>
            <person name="Hubbard S.S."/>
            <person name="Banfield J.F."/>
        </authorList>
    </citation>
    <scope>NUCLEOTIDE SEQUENCE [LARGE SCALE GENOMIC DNA]</scope>
</reference>
<dbReference type="EMBL" id="MEVI01000002">
    <property type="protein sequence ID" value="OGC55508.1"/>
    <property type="molecule type" value="Genomic_DNA"/>
</dbReference>
<name>A0A1F4VEX1_UNCKA</name>
<evidence type="ECO:0000313" key="1">
    <source>
        <dbReference type="EMBL" id="OGC55508.1"/>
    </source>
</evidence>
<organism evidence="1 2">
    <name type="scientific">candidate division WWE3 bacterium RIFCSPLOWO2_01_FULL_41_18</name>
    <dbReference type="NCBI Taxonomy" id="1802625"/>
    <lineage>
        <taxon>Bacteria</taxon>
        <taxon>Katanobacteria</taxon>
    </lineage>
</organism>
<comment type="caution">
    <text evidence="1">The sequence shown here is derived from an EMBL/GenBank/DDBJ whole genome shotgun (WGS) entry which is preliminary data.</text>
</comment>
<evidence type="ECO:0000313" key="2">
    <source>
        <dbReference type="Proteomes" id="UP000176504"/>
    </source>
</evidence>
<proteinExistence type="predicted"/>
<dbReference type="Proteomes" id="UP000176504">
    <property type="component" value="Unassembled WGS sequence"/>
</dbReference>
<sequence>MTVQIYVIVGLKNRRVGTGTILTRDPLLVEVRELNQGFSLEGLRGRHITLTMGQWCTEGELKIENLAAQTFSL</sequence>
<protein>
    <submittedName>
        <fullName evidence="1">Uncharacterized protein</fullName>
    </submittedName>
</protein>
<gene>
    <name evidence="1" type="ORF">A3A78_00945</name>
</gene>
<accession>A0A1F4VEX1</accession>